<protein>
    <recommendedName>
        <fullName evidence="3">Dienelactone hydrolase domain-containing protein</fullName>
    </recommendedName>
</protein>
<dbReference type="EMBL" id="JAHCVI010000001">
    <property type="protein sequence ID" value="KAG7293560.1"/>
    <property type="molecule type" value="Genomic_DNA"/>
</dbReference>
<name>A0AAD4F621_9PEZI</name>
<dbReference type="AlphaFoldDB" id="A0AAD4F621"/>
<evidence type="ECO:0000313" key="2">
    <source>
        <dbReference type="Proteomes" id="UP001197093"/>
    </source>
</evidence>
<comment type="caution">
    <text evidence="1">The sequence shown here is derived from an EMBL/GenBank/DDBJ whole genome shotgun (WGS) entry which is preliminary data.</text>
</comment>
<dbReference type="Gene3D" id="3.40.50.1820">
    <property type="entry name" value="alpha/beta hydrolase"/>
    <property type="match status" value="1"/>
</dbReference>
<accession>A0AAD4F621</accession>
<proteinExistence type="predicted"/>
<gene>
    <name evidence="1" type="ORF">NEMBOFW57_003613</name>
</gene>
<keyword evidence="2" id="KW-1185">Reference proteome</keyword>
<sequence length="222" mass="23607">MQAPVCRDCFTGTLRGDVVPRGEETTIHGVATYATHPDPGVEPLGTVVLLTDAFGWTLQNTRALADAYAKRVPCTVYVPDFTNGHPIPQTFLTLVEDDPQPEGTTSKPNPVTRALQKALTTLSLVPALLRFLLANRRSAAHPRILSFMTALRASAGGGPAAKIGVAGFCWGGLHAVLLTHDTPQNRVAVDGGVETRPLVDCAFTAHPSMLSFPGDVEGWCGR</sequence>
<evidence type="ECO:0000313" key="1">
    <source>
        <dbReference type="EMBL" id="KAG7293560.1"/>
    </source>
</evidence>
<dbReference type="PANTHER" id="PTHR17630">
    <property type="entry name" value="DIENELACTONE HYDROLASE"/>
    <property type="match status" value="1"/>
</dbReference>
<evidence type="ECO:0008006" key="3">
    <source>
        <dbReference type="Google" id="ProtNLM"/>
    </source>
</evidence>
<dbReference type="Proteomes" id="UP001197093">
    <property type="component" value="Unassembled WGS sequence"/>
</dbReference>
<organism evidence="1 2">
    <name type="scientific">Staphylotrichum longicolle</name>
    <dbReference type="NCBI Taxonomy" id="669026"/>
    <lineage>
        <taxon>Eukaryota</taxon>
        <taxon>Fungi</taxon>
        <taxon>Dikarya</taxon>
        <taxon>Ascomycota</taxon>
        <taxon>Pezizomycotina</taxon>
        <taxon>Sordariomycetes</taxon>
        <taxon>Sordariomycetidae</taxon>
        <taxon>Sordariales</taxon>
        <taxon>Chaetomiaceae</taxon>
        <taxon>Staphylotrichum</taxon>
    </lineage>
</organism>
<dbReference type="InterPro" id="IPR029058">
    <property type="entry name" value="AB_hydrolase_fold"/>
</dbReference>
<reference evidence="1" key="1">
    <citation type="submission" date="2023-02" db="EMBL/GenBank/DDBJ databases">
        <authorList>
            <person name="Palmer J.M."/>
        </authorList>
    </citation>
    <scope>NUCLEOTIDE SEQUENCE</scope>
    <source>
        <strain evidence="1">FW57</strain>
    </source>
</reference>
<dbReference type="SUPFAM" id="SSF53474">
    <property type="entry name" value="alpha/beta-Hydrolases"/>
    <property type="match status" value="1"/>
</dbReference>
<dbReference type="PANTHER" id="PTHR17630:SF105">
    <property type="entry name" value="DIENELACTONE HYDROLASE FAMILY PROTEIN (AFU_ORTHOLOGUE AFUA_4G08790)"/>
    <property type="match status" value="1"/>
</dbReference>